<keyword evidence="2" id="KW-0472">Membrane</keyword>
<dbReference type="InterPro" id="IPR003148">
    <property type="entry name" value="RCK_N"/>
</dbReference>
<sequence>MFLSVRSIASLLILFGVVLIGVVGNYILGISGNNYSQHMDLLNAIYFTIITLSTVGYGDIVPITPIAKIFDIILIIMGMGAFLTALSSISSDLAVQNIQSITEKIEKIEGEFTRSHILLIGSGPVNVNLVNLLKSKKEKYILLVSDKVEAEKFQQEGVKVFAINVISEEELSKFHPERAKLIVVDMKNTSDMIYTLVILSEVVKNGKIIAIVHDKDTEKRVQTLKKIKEIEIINPSEMIANQLMSNMQLSQ</sequence>
<evidence type="ECO:0000256" key="1">
    <source>
        <dbReference type="ARBA" id="ARBA00004651"/>
    </source>
</evidence>
<dbReference type="EMBL" id="CP029288">
    <property type="protein sequence ID" value="AWR96712.1"/>
    <property type="molecule type" value="Genomic_DNA"/>
</dbReference>
<gene>
    <name evidence="5" type="ORF">DFR86_03500</name>
</gene>
<accession>A0A2U9IL05</accession>
<feature type="domain" description="RCK N-terminal" evidence="3">
    <location>
        <begin position="117"/>
        <end position="224"/>
    </location>
</feature>
<feature type="domain" description="Potassium channel" evidence="4">
    <location>
        <begin position="14"/>
        <end position="90"/>
    </location>
</feature>
<evidence type="ECO:0000256" key="2">
    <source>
        <dbReference type="SAM" id="Phobius"/>
    </source>
</evidence>
<dbReference type="Gene3D" id="1.10.287.70">
    <property type="match status" value="1"/>
</dbReference>
<name>A0A2U9IL05_9CREN</name>
<proteinExistence type="predicted"/>
<dbReference type="AlphaFoldDB" id="A0A2U9IL05"/>
<dbReference type="SUPFAM" id="SSF51735">
    <property type="entry name" value="NAD(P)-binding Rossmann-fold domains"/>
    <property type="match status" value="1"/>
</dbReference>
<dbReference type="InterPro" id="IPR013099">
    <property type="entry name" value="K_chnl_dom"/>
</dbReference>
<feature type="transmembrane region" description="Helical" evidence="2">
    <location>
        <begin position="41"/>
        <end position="60"/>
    </location>
</feature>
<keyword evidence="2" id="KW-0812">Transmembrane</keyword>
<dbReference type="GO" id="GO:0005886">
    <property type="term" value="C:plasma membrane"/>
    <property type="evidence" value="ECO:0007669"/>
    <property type="project" value="UniProtKB-SubCell"/>
</dbReference>
<dbReference type="GO" id="GO:0006813">
    <property type="term" value="P:potassium ion transport"/>
    <property type="evidence" value="ECO:0007669"/>
    <property type="project" value="InterPro"/>
</dbReference>
<evidence type="ECO:0000259" key="3">
    <source>
        <dbReference type="Pfam" id="PF02254"/>
    </source>
</evidence>
<dbReference type="Proteomes" id="UP000248410">
    <property type="component" value="Chromosome"/>
</dbReference>
<dbReference type="SUPFAM" id="SSF81324">
    <property type="entry name" value="Voltage-gated potassium channels"/>
    <property type="match status" value="1"/>
</dbReference>
<keyword evidence="6" id="KW-1185">Reference proteome</keyword>
<evidence type="ECO:0000313" key="5">
    <source>
        <dbReference type="EMBL" id="AWR96712.1"/>
    </source>
</evidence>
<dbReference type="PANTHER" id="PTHR43833">
    <property type="entry name" value="POTASSIUM CHANNEL PROTEIN 2-RELATED-RELATED"/>
    <property type="match status" value="1"/>
</dbReference>
<dbReference type="Pfam" id="PF07885">
    <property type="entry name" value="Ion_trans_2"/>
    <property type="match status" value="1"/>
</dbReference>
<keyword evidence="2" id="KW-1133">Transmembrane helix</keyword>
<evidence type="ECO:0000313" key="6">
    <source>
        <dbReference type="Proteomes" id="UP000248410"/>
    </source>
</evidence>
<dbReference type="Pfam" id="PF02254">
    <property type="entry name" value="TrkA_N"/>
    <property type="match status" value="1"/>
</dbReference>
<feature type="transmembrane region" description="Helical" evidence="2">
    <location>
        <begin position="72"/>
        <end position="90"/>
    </location>
</feature>
<organism evidence="5 6">
    <name type="scientific">Acidianus sulfidivorans JP7</name>
    <dbReference type="NCBI Taxonomy" id="619593"/>
    <lineage>
        <taxon>Archaea</taxon>
        <taxon>Thermoproteota</taxon>
        <taxon>Thermoprotei</taxon>
        <taxon>Sulfolobales</taxon>
        <taxon>Sulfolobaceae</taxon>
        <taxon>Acidianus</taxon>
    </lineage>
</organism>
<reference evidence="5 6" key="1">
    <citation type="submission" date="2018-05" db="EMBL/GenBank/DDBJ databases">
        <title>Complete Genome Sequences of Extremely Thermoacidophilic, Metal-Mobilizing Type-Strain Members of the Archaeal Family Sulfolobaceae: Acidianus brierleyi DSM-1651T, Acidianus sulfidivorans DSM-18786T, Metallosphaera hakonensis DSM-7519T, and Metallosphaera prunae DSM-10039T.</title>
        <authorList>
            <person name="Counts J.A."/>
            <person name="Kelly R.M."/>
        </authorList>
    </citation>
    <scope>NUCLEOTIDE SEQUENCE [LARGE SCALE GENOMIC DNA]</scope>
    <source>
        <strain evidence="5 6">JP7</strain>
    </source>
</reference>
<protein>
    <submittedName>
        <fullName evidence="5">Uncharacterized protein</fullName>
    </submittedName>
</protein>
<dbReference type="PANTHER" id="PTHR43833:SF9">
    <property type="entry name" value="POTASSIUM CHANNEL PROTEIN YUGO-RELATED"/>
    <property type="match status" value="1"/>
</dbReference>
<dbReference type="Gene3D" id="3.40.50.720">
    <property type="entry name" value="NAD(P)-binding Rossmann-like Domain"/>
    <property type="match status" value="1"/>
</dbReference>
<feature type="transmembrane region" description="Helical" evidence="2">
    <location>
        <begin position="7"/>
        <end position="29"/>
    </location>
</feature>
<dbReference type="InterPro" id="IPR050721">
    <property type="entry name" value="Trk_Ktr_HKT_K-transport"/>
</dbReference>
<dbReference type="KEGG" id="asul:DFR86_03500"/>
<comment type="subcellular location">
    <subcellularLocation>
        <location evidence="1">Cell membrane</location>
        <topology evidence="1">Multi-pass membrane protein</topology>
    </subcellularLocation>
</comment>
<dbReference type="InterPro" id="IPR036291">
    <property type="entry name" value="NAD(P)-bd_dom_sf"/>
</dbReference>
<evidence type="ECO:0000259" key="4">
    <source>
        <dbReference type="Pfam" id="PF07885"/>
    </source>
</evidence>